<evidence type="ECO:0000313" key="2">
    <source>
        <dbReference type="Proteomes" id="UP000478052"/>
    </source>
</evidence>
<name>A0A6G0ZDV5_APHCR</name>
<proteinExistence type="predicted"/>
<keyword evidence="2" id="KW-1185">Reference proteome</keyword>
<accession>A0A6G0ZDV5</accession>
<reference evidence="1 2" key="1">
    <citation type="submission" date="2019-08" db="EMBL/GenBank/DDBJ databases">
        <title>Whole genome of Aphis craccivora.</title>
        <authorList>
            <person name="Voronova N.V."/>
            <person name="Shulinski R.S."/>
            <person name="Bandarenka Y.V."/>
            <person name="Zhorov D.G."/>
            <person name="Warner D."/>
        </authorList>
    </citation>
    <scope>NUCLEOTIDE SEQUENCE [LARGE SCALE GENOMIC DNA]</scope>
    <source>
        <strain evidence="1">180601</strain>
        <tissue evidence="1">Whole Body</tissue>
    </source>
</reference>
<organism evidence="1 2">
    <name type="scientific">Aphis craccivora</name>
    <name type="common">Cowpea aphid</name>
    <dbReference type="NCBI Taxonomy" id="307492"/>
    <lineage>
        <taxon>Eukaryota</taxon>
        <taxon>Metazoa</taxon>
        <taxon>Ecdysozoa</taxon>
        <taxon>Arthropoda</taxon>
        <taxon>Hexapoda</taxon>
        <taxon>Insecta</taxon>
        <taxon>Pterygota</taxon>
        <taxon>Neoptera</taxon>
        <taxon>Paraneoptera</taxon>
        <taxon>Hemiptera</taxon>
        <taxon>Sternorrhyncha</taxon>
        <taxon>Aphidomorpha</taxon>
        <taxon>Aphidoidea</taxon>
        <taxon>Aphididae</taxon>
        <taxon>Aphidini</taxon>
        <taxon>Aphis</taxon>
        <taxon>Aphis</taxon>
    </lineage>
</organism>
<dbReference type="Proteomes" id="UP000478052">
    <property type="component" value="Unassembled WGS sequence"/>
</dbReference>
<evidence type="ECO:0000313" key="1">
    <source>
        <dbReference type="EMBL" id="KAF0769112.1"/>
    </source>
</evidence>
<protein>
    <submittedName>
        <fullName evidence="1">Uncharacterized protein</fullName>
    </submittedName>
</protein>
<sequence>MNENSIASRIIIRYTYYNILRVYIFHFGCIMSWTHHEIVTVLPFKSEKKRYIRIIKKKNTHIPTCLVYLIQKYKNDSM</sequence>
<gene>
    <name evidence="1" type="ORF">FWK35_00034666</name>
</gene>
<dbReference type="AlphaFoldDB" id="A0A6G0ZDV5"/>
<dbReference type="EMBL" id="VUJU01000647">
    <property type="protein sequence ID" value="KAF0769112.1"/>
    <property type="molecule type" value="Genomic_DNA"/>
</dbReference>
<comment type="caution">
    <text evidence="1">The sequence shown here is derived from an EMBL/GenBank/DDBJ whole genome shotgun (WGS) entry which is preliminary data.</text>
</comment>